<dbReference type="Proteomes" id="UP000622475">
    <property type="component" value="Unassembled WGS sequence"/>
</dbReference>
<organism evidence="3 4">
    <name type="scientific">Mucilaginibacter myungsuensis</name>
    <dbReference type="NCBI Taxonomy" id="649104"/>
    <lineage>
        <taxon>Bacteria</taxon>
        <taxon>Pseudomonadati</taxon>
        <taxon>Bacteroidota</taxon>
        <taxon>Sphingobacteriia</taxon>
        <taxon>Sphingobacteriales</taxon>
        <taxon>Sphingobacteriaceae</taxon>
        <taxon>Mucilaginibacter</taxon>
    </lineage>
</organism>
<dbReference type="InterPro" id="IPR021782">
    <property type="entry name" value="DUF3347"/>
</dbReference>
<name>A0A929KWR5_9SPHI</name>
<keyword evidence="4" id="KW-1185">Reference proteome</keyword>
<evidence type="ECO:0000313" key="3">
    <source>
        <dbReference type="EMBL" id="MBE9661873.1"/>
    </source>
</evidence>
<feature type="signal peptide" evidence="1">
    <location>
        <begin position="1"/>
        <end position="21"/>
    </location>
</feature>
<proteinExistence type="predicted"/>
<feature type="domain" description="DUF3347" evidence="2">
    <location>
        <begin position="30"/>
        <end position="120"/>
    </location>
</feature>
<reference evidence="3" key="1">
    <citation type="submission" date="2020-10" db="EMBL/GenBank/DDBJ databases">
        <title>Mucilaginibacter mali sp. nov., isolated from rhizosphere soil of apple orchard.</title>
        <authorList>
            <person name="Lee J.-S."/>
            <person name="Kim H.S."/>
            <person name="Kim J.-S."/>
        </authorList>
    </citation>
    <scope>NUCLEOTIDE SEQUENCE</scope>
    <source>
        <strain evidence="3">KCTC 22746</strain>
    </source>
</reference>
<feature type="chain" id="PRO_5036819167" evidence="1">
    <location>
        <begin position="22"/>
        <end position="165"/>
    </location>
</feature>
<dbReference type="RefSeq" id="WP_194111080.1">
    <property type="nucleotide sequence ID" value="NZ_JADFFL010000003.1"/>
</dbReference>
<accession>A0A929KWR5</accession>
<protein>
    <submittedName>
        <fullName evidence="3">DUF3347 domain-containing protein</fullName>
    </submittedName>
</protein>
<evidence type="ECO:0000259" key="2">
    <source>
        <dbReference type="Pfam" id="PF11827"/>
    </source>
</evidence>
<keyword evidence="1" id="KW-0732">Signal</keyword>
<gene>
    <name evidence="3" type="ORF">IRJ16_08245</name>
</gene>
<comment type="caution">
    <text evidence="3">The sequence shown here is derived from an EMBL/GenBank/DDBJ whole genome shotgun (WGS) entry which is preliminary data.</text>
</comment>
<dbReference type="Pfam" id="PF11827">
    <property type="entry name" value="DUF3347"/>
    <property type="match status" value="1"/>
</dbReference>
<evidence type="ECO:0000313" key="4">
    <source>
        <dbReference type="Proteomes" id="UP000622475"/>
    </source>
</evidence>
<dbReference type="EMBL" id="JADFFL010000003">
    <property type="protein sequence ID" value="MBE9661873.1"/>
    <property type="molecule type" value="Genomic_DNA"/>
</dbReference>
<dbReference type="AlphaFoldDB" id="A0A929KWR5"/>
<sequence length="165" mass="18289">MKTIKILTITLLIAIGAQVKAADSTVLSAVTKAYFGMKDALATDNAKTATEQAKAFTSAVKAVDASKFNAEQKAAWTKYADKLSTTGTKINTAKDMDQQREHFLTLSDDFYALIKATQANDVTIYRQYCPMKKAYWLSQTSRITNPYYGKEMDECGEVKETIKAK</sequence>
<evidence type="ECO:0000256" key="1">
    <source>
        <dbReference type="SAM" id="SignalP"/>
    </source>
</evidence>